<protein>
    <recommendedName>
        <fullName evidence="1">Peptidase M41 domain-containing protein</fullName>
    </recommendedName>
</protein>
<reference evidence="2 3" key="1">
    <citation type="journal article" date="2013" name="Curr. Biol.">
        <title>The Genome of the Foraminiferan Reticulomyxa filosa.</title>
        <authorList>
            <person name="Glockner G."/>
            <person name="Hulsmann N."/>
            <person name="Schleicher M."/>
            <person name="Noegel A.A."/>
            <person name="Eichinger L."/>
            <person name="Gallinger C."/>
            <person name="Pawlowski J."/>
            <person name="Sierra R."/>
            <person name="Euteneuer U."/>
            <person name="Pillet L."/>
            <person name="Moustafa A."/>
            <person name="Platzer M."/>
            <person name="Groth M."/>
            <person name="Szafranski K."/>
            <person name="Schliwa M."/>
        </authorList>
    </citation>
    <scope>NUCLEOTIDE SEQUENCE [LARGE SCALE GENOMIC DNA]</scope>
</reference>
<dbReference type="Pfam" id="PF01434">
    <property type="entry name" value="Peptidase_M41"/>
    <property type="match status" value="1"/>
</dbReference>
<dbReference type="Proteomes" id="UP000023152">
    <property type="component" value="Unassembled WGS sequence"/>
</dbReference>
<dbReference type="OMA" id="SISDECY"/>
<feature type="domain" description="Peptidase M41" evidence="1">
    <location>
        <begin position="21"/>
        <end position="213"/>
    </location>
</feature>
<dbReference type="AlphaFoldDB" id="X6MF44"/>
<dbReference type="GO" id="GO:0004176">
    <property type="term" value="F:ATP-dependent peptidase activity"/>
    <property type="evidence" value="ECO:0007669"/>
    <property type="project" value="InterPro"/>
</dbReference>
<dbReference type="InterPro" id="IPR037219">
    <property type="entry name" value="Peptidase_M41-like"/>
</dbReference>
<dbReference type="PANTHER" id="PTHR23076:SF78">
    <property type="entry name" value="ATP-DEPENDENT METALLOPROTEASE"/>
    <property type="match status" value="1"/>
</dbReference>
<dbReference type="OrthoDB" id="1413014at2759"/>
<gene>
    <name evidence="2" type="ORF">RFI_24730</name>
</gene>
<dbReference type="GO" id="GO:0005524">
    <property type="term" value="F:ATP binding"/>
    <property type="evidence" value="ECO:0007669"/>
    <property type="project" value="InterPro"/>
</dbReference>
<dbReference type="SUPFAM" id="SSF140990">
    <property type="entry name" value="FtsH protease domain-like"/>
    <property type="match status" value="1"/>
</dbReference>
<dbReference type="GO" id="GO:0007005">
    <property type="term" value="P:mitochondrion organization"/>
    <property type="evidence" value="ECO:0007669"/>
    <property type="project" value="TreeGrafter"/>
</dbReference>
<organism evidence="2 3">
    <name type="scientific">Reticulomyxa filosa</name>
    <dbReference type="NCBI Taxonomy" id="46433"/>
    <lineage>
        <taxon>Eukaryota</taxon>
        <taxon>Sar</taxon>
        <taxon>Rhizaria</taxon>
        <taxon>Retaria</taxon>
        <taxon>Foraminifera</taxon>
        <taxon>Monothalamids</taxon>
        <taxon>Reticulomyxidae</taxon>
        <taxon>Reticulomyxa</taxon>
    </lineage>
</organism>
<evidence type="ECO:0000313" key="2">
    <source>
        <dbReference type="EMBL" id="ETO12643.1"/>
    </source>
</evidence>
<proteinExistence type="predicted"/>
<dbReference type="Gene3D" id="1.20.58.760">
    <property type="entry name" value="Peptidase M41"/>
    <property type="match status" value="1"/>
</dbReference>
<keyword evidence="3" id="KW-1185">Reference proteome</keyword>
<dbReference type="InterPro" id="IPR000642">
    <property type="entry name" value="Peptidase_M41"/>
</dbReference>
<dbReference type="GO" id="GO:0006515">
    <property type="term" value="P:protein quality control for misfolded or incompletely synthesized proteins"/>
    <property type="evidence" value="ECO:0007669"/>
    <property type="project" value="TreeGrafter"/>
</dbReference>
<sequence length="264" mass="29248">MANLIEAKEIISMGRARSTQMSPEVKRVTAYHESGHAIVSLFTKGSKPIYKATILPRGPALGFVASSNADEYMSTKEGLLAQLDICMGGRASEDIFSGSSKVTTGASSDFNQATQIATAMVCQYGMSPKVGHVYYSADQIPKLSPELQNLINNEVKRLLDESYQRATRLIIDISIEEFCIFFTVHLCYSKKDKLEIVAQELLRKETLSGDEIKVLIGWDDSQMREPTDSGSAFTPSMKSMKGFNRTPFNSFQSTMNETYGMGYH</sequence>
<accession>X6MF44</accession>
<dbReference type="GO" id="GO:0004222">
    <property type="term" value="F:metalloendopeptidase activity"/>
    <property type="evidence" value="ECO:0007669"/>
    <property type="project" value="InterPro"/>
</dbReference>
<comment type="caution">
    <text evidence="2">The sequence shown here is derived from an EMBL/GenBank/DDBJ whole genome shotgun (WGS) entry which is preliminary data.</text>
</comment>
<dbReference type="PANTHER" id="PTHR23076">
    <property type="entry name" value="METALLOPROTEASE M41 FTSH"/>
    <property type="match status" value="1"/>
</dbReference>
<evidence type="ECO:0000259" key="1">
    <source>
        <dbReference type="Pfam" id="PF01434"/>
    </source>
</evidence>
<evidence type="ECO:0000313" key="3">
    <source>
        <dbReference type="Proteomes" id="UP000023152"/>
    </source>
</evidence>
<dbReference type="GO" id="GO:0005743">
    <property type="term" value="C:mitochondrial inner membrane"/>
    <property type="evidence" value="ECO:0007669"/>
    <property type="project" value="TreeGrafter"/>
</dbReference>
<dbReference type="EMBL" id="ASPP01021236">
    <property type="protein sequence ID" value="ETO12643.1"/>
    <property type="molecule type" value="Genomic_DNA"/>
</dbReference>
<name>X6MF44_RETFI</name>